<feature type="transmembrane region" description="Helical" evidence="6">
    <location>
        <begin position="238"/>
        <end position="256"/>
    </location>
</feature>
<feature type="transmembrane region" description="Helical" evidence="6">
    <location>
        <begin position="469"/>
        <end position="490"/>
    </location>
</feature>
<dbReference type="EMBL" id="GG658170">
    <property type="protein sequence ID" value="EEO30333.1"/>
    <property type="molecule type" value="Genomic_DNA"/>
</dbReference>
<sequence length="685" mass="76429">MMGSMFGGHLIRRRTSKAVTVLGVAISFVCSLLILLEVISGAEFNGPVYTWATIGNLKLEIGFLVDKLTAMMMVVVTFISLLVHIYSMGYMENDDNVSRFFSYISLFTFSMLSLVMSNNFLQLFFGWEAVGLVSYLLIGFWLEKPTAVSAGLKAFLVNRVGDFGFIIGIGLVFAFAGSLNYQDVFTIREQLAMMTLPGTGWLVITAICLFLFVGAMGKSAQFPFHVWLPDSMEGPTPISALIHAATMVTAGIFMVARLSPLYELSETALSVMVVVGAISALFLGLVAMVQTDIKRIIAYSTLSQLGYMVVALGVSAYSVAVFHLMTHAFFKALLFLAAGSVILGMHHDQDIRNMGGLRKYMPLTWITALIGSLALTGVPFFSGFYSKETIIGAVRASSVTGSTVALVAVIAGLFVTGFYTFRLFFYVFHGKERFQRQQLVNLKTAEKEKIPQGNIIGLLPGEKPQESSWIIRLPLILLAIPSVIAGYFMIEPMVFGNFFEDVIFVDNEKHAGMQALALHFDNALSMTLHEIMTPTFWLAIAGIAMAWYFYMGNPVVPIRLRRRFRFLHRLLVEQYYLDKLYERVFVNGTLWLGNVLWKKIDETLIDDWIISRFFVKGTKKLGRVVFKVVDVVMIDGVLVNGGSKMVGWIASIVRHFQSGYLYHYVFAMIIGLLCLLFWFVPISLR</sequence>
<dbReference type="InterPro" id="IPR001516">
    <property type="entry name" value="Proton_antipo_N"/>
</dbReference>
<feature type="transmembrane region" description="Helical" evidence="6">
    <location>
        <begin position="201"/>
        <end position="217"/>
    </location>
</feature>
<feature type="domain" description="NADH:quinone oxidoreductase/Mrp antiporter transmembrane" evidence="7">
    <location>
        <begin position="117"/>
        <end position="405"/>
    </location>
</feature>
<feature type="domain" description="NADH-Ubiquinone oxidoreductase (complex I) chain 5 N-terminal" evidence="8">
    <location>
        <begin position="51"/>
        <end position="101"/>
    </location>
</feature>
<keyword evidence="10" id="KW-1185">Reference proteome</keyword>
<dbReference type="PANTHER" id="PTHR42829:SF2">
    <property type="entry name" value="NADH-UBIQUINONE OXIDOREDUCTASE CHAIN 5"/>
    <property type="match status" value="1"/>
</dbReference>
<evidence type="ECO:0000256" key="5">
    <source>
        <dbReference type="RuleBase" id="RU000320"/>
    </source>
</evidence>
<dbReference type="InterPro" id="IPR001750">
    <property type="entry name" value="ND/Mrp_TM"/>
</dbReference>
<feature type="transmembrane region" description="Helical" evidence="6">
    <location>
        <begin position="405"/>
        <end position="428"/>
    </location>
</feature>
<keyword evidence="3 6" id="KW-1133">Transmembrane helix</keyword>
<gene>
    <name evidence="9" type="ORF">OFBG_01361</name>
</gene>
<dbReference type="PRINTS" id="PR01435">
    <property type="entry name" value="NPOXDRDTASE5"/>
</dbReference>
<dbReference type="GO" id="GO:0016020">
    <property type="term" value="C:membrane"/>
    <property type="evidence" value="ECO:0007669"/>
    <property type="project" value="UniProtKB-SubCell"/>
</dbReference>
<dbReference type="GO" id="GO:0012505">
    <property type="term" value="C:endomembrane system"/>
    <property type="evidence" value="ECO:0007669"/>
    <property type="project" value="UniProtKB-SubCell"/>
</dbReference>
<dbReference type="Pfam" id="PF00361">
    <property type="entry name" value="Proton_antipo_M"/>
    <property type="match status" value="1"/>
</dbReference>
<evidence type="ECO:0000256" key="6">
    <source>
        <dbReference type="SAM" id="Phobius"/>
    </source>
</evidence>
<feature type="transmembrane region" description="Helical" evidence="6">
    <location>
        <begin position="536"/>
        <end position="556"/>
    </location>
</feature>
<feature type="transmembrane region" description="Helical" evidence="6">
    <location>
        <begin position="268"/>
        <end position="289"/>
    </location>
</feature>
<feature type="transmembrane region" description="Helical" evidence="6">
    <location>
        <begin position="100"/>
        <end position="117"/>
    </location>
</feature>
<accession>C3XAV7</accession>
<evidence type="ECO:0000256" key="3">
    <source>
        <dbReference type="ARBA" id="ARBA00022989"/>
    </source>
</evidence>
<name>C3XAV7_OXAFO</name>
<dbReference type="STRING" id="847.BRW83_0748"/>
<dbReference type="GO" id="GO:0042773">
    <property type="term" value="P:ATP synthesis coupled electron transport"/>
    <property type="evidence" value="ECO:0007669"/>
    <property type="project" value="InterPro"/>
</dbReference>
<comment type="subcellular location">
    <subcellularLocation>
        <location evidence="1">Endomembrane system</location>
        <topology evidence="1">Multi-pass membrane protein</topology>
    </subcellularLocation>
    <subcellularLocation>
        <location evidence="5">Membrane</location>
        <topology evidence="5">Multi-pass membrane protein</topology>
    </subcellularLocation>
</comment>
<proteinExistence type="predicted"/>
<keyword evidence="4 6" id="KW-0472">Membrane</keyword>
<dbReference type="GO" id="GO:0015990">
    <property type="term" value="P:electron transport coupled proton transport"/>
    <property type="evidence" value="ECO:0007669"/>
    <property type="project" value="TreeGrafter"/>
</dbReference>
<dbReference type="InterPro" id="IPR003945">
    <property type="entry name" value="NU5C-like"/>
</dbReference>
<feature type="transmembrane region" description="Helical" evidence="6">
    <location>
        <begin position="296"/>
        <end position="318"/>
    </location>
</feature>
<evidence type="ECO:0000259" key="8">
    <source>
        <dbReference type="Pfam" id="PF00662"/>
    </source>
</evidence>
<dbReference type="GO" id="GO:0008137">
    <property type="term" value="F:NADH dehydrogenase (ubiquinone) activity"/>
    <property type="evidence" value="ECO:0007669"/>
    <property type="project" value="InterPro"/>
</dbReference>
<evidence type="ECO:0000256" key="1">
    <source>
        <dbReference type="ARBA" id="ARBA00004127"/>
    </source>
</evidence>
<dbReference type="AlphaFoldDB" id="C3XAV7"/>
<feature type="transmembrane region" description="Helical" evidence="6">
    <location>
        <begin position="68"/>
        <end position="88"/>
    </location>
</feature>
<evidence type="ECO:0000313" key="9">
    <source>
        <dbReference type="EMBL" id="EEO30333.1"/>
    </source>
</evidence>
<feature type="transmembrane region" description="Helical" evidence="6">
    <location>
        <begin position="661"/>
        <end position="680"/>
    </location>
</feature>
<feature type="transmembrane region" description="Helical" evidence="6">
    <location>
        <begin position="163"/>
        <end position="181"/>
    </location>
</feature>
<dbReference type="PANTHER" id="PTHR42829">
    <property type="entry name" value="NADH-UBIQUINONE OXIDOREDUCTASE CHAIN 5"/>
    <property type="match status" value="1"/>
</dbReference>
<reference evidence="9 10" key="1">
    <citation type="submission" date="2009-02" db="EMBL/GenBank/DDBJ databases">
        <title>The Genome Sequence of Oxalobacter formigenes OXCC13.</title>
        <authorList>
            <consortium name="The Broad Institute Genome Sequencing Platform"/>
            <person name="Ward D."/>
            <person name="Young S.K."/>
            <person name="Kodira C.D."/>
            <person name="Zeng Q."/>
            <person name="Koehrsen M."/>
            <person name="Alvarado L."/>
            <person name="Berlin A."/>
            <person name="Borenstein D."/>
            <person name="Chen Z."/>
            <person name="Engels R."/>
            <person name="Freedman E."/>
            <person name="Gellesch M."/>
            <person name="Goldberg J."/>
            <person name="Griggs A."/>
            <person name="Gujja S."/>
            <person name="Heiman D."/>
            <person name="Hepburn T."/>
            <person name="Howarth C."/>
            <person name="Jen D."/>
            <person name="Larson L."/>
            <person name="Lewis B."/>
            <person name="Mehta T."/>
            <person name="Park D."/>
            <person name="Pearson M."/>
            <person name="Roberts A."/>
            <person name="Saif S."/>
            <person name="Shea T."/>
            <person name="Shenoy N."/>
            <person name="Sisk P."/>
            <person name="Stolte C."/>
            <person name="Sykes S."/>
            <person name="Walk T."/>
            <person name="White J."/>
            <person name="Yandava C."/>
            <person name="Allison M.J."/>
            <person name="Lander E."/>
            <person name="Nusbaum C."/>
            <person name="Galagan J."/>
            <person name="Birren B."/>
        </authorList>
    </citation>
    <scope>NUCLEOTIDE SEQUENCE [LARGE SCALE GENOMIC DNA]</scope>
    <source>
        <strain evidence="9 10">OXCC13</strain>
    </source>
</reference>
<evidence type="ECO:0000256" key="2">
    <source>
        <dbReference type="ARBA" id="ARBA00022692"/>
    </source>
</evidence>
<evidence type="ECO:0000256" key="4">
    <source>
        <dbReference type="ARBA" id="ARBA00023136"/>
    </source>
</evidence>
<feature type="transmembrane region" description="Helical" evidence="6">
    <location>
        <begin position="324"/>
        <end position="343"/>
    </location>
</feature>
<feature type="transmembrane region" description="Helical" evidence="6">
    <location>
        <begin position="123"/>
        <end position="142"/>
    </location>
</feature>
<dbReference type="NCBIfam" id="TIGR01974">
    <property type="entry name" value="NDH_I_L"/>
    <property type="match status" value="1"/>
</dbReference>
<dbReference type="PRINTS" id="PR01434">
    <property type="entry name" value="NADHDHGNASE5"/>
</dbReference>
<evidence type="ECO:0000259" key="7">
    <source>
        <dbReference type="Pfam" id="PF00361"/>
    </source>
</evidence>
<dbReference type="NCBIfam" id="NF005141">
    <property type="entry name" value="PRK06590.1"/>
    <property type="match status" value="1"/>
</dbReference>
<dbReference type="eggNOG" id="COG1009">
    <property type="taxonomic scope" value="Bacteria"/>
</dbReference>
<dbReference type="Gene3D" id="1.20.5.2700">
    <property type="match status" value="2"/>
</dbReference>
<dbReference type="Proteomes" id="UP000005089">
    <property type="component" value="Unassembled WGS sequence"/>
</dbReference>
<protein>
    <submittedName>
        <fullName evidence="9">Proton-translocating NADH-quinone oxidoreductase, chain L</fullName>
    </submittedName>
</protein>
<keyword evidence="2 5" id="KW-0812">Transmembrane</keyword>
<dbReference type="GO" id="GO:0003954">
    <property type="term" value="F:NADH dehydrogenase activity"/>
    <property type="evidence" value="ECO:0007669"/>
    <property type="project" value="TreeGrafter"/>
</dbReference>
<organism evidence="9 10">
    <name type="scientific">Oxalobacter formigenes OXCC13</name>
    <dbReference type="NCBI Taxonomy" id="556269"/>
    <lineage>
        <taxon>Bacteria</taxon>
        <taxon>Pseudomonadati</taxon>
        <taxon>Pseudomonadota</taxon>
        <taxon>Betaproteobacteria</taxon>
        <taxon>Burkholderiales</taxon>
        <taxon>Oxalobacteraceae</taxon>
        <taxon>Oxalobacter</taxon>
    </lineage>
</organism>
<dbReference type="InterPro" id="IPR018393">
    <property type="entry name" value="NADHpl_OxRdtase_5_subgr"/>
</dbReference>
<dbReference type="HOGENOM" id="CLU_007100_6_0_4"/>
<evidence type="ECO:0000313" key="10">
    <source>
        <dbReference type="Proteomes" id="UP000005089"/>
    </source>
</evidence>
<dbReference type="Pfam" id="PF00662">
    <property type="entry name" value="Proton_antipo_N"/>
    <property type="match status" value="1"/>
</dbReference>
<feature type="transmembrane region" description="Helical" evidence="6">
    <location>
        <begin position="363"/>
        <end position="385"/>
    </location>
</feature>